<dbReference type="EMBL" id="BAAALS010000005">
    <property type="protein sequence ID" value="GAA1744131.1"/>
    <property type="molecule type" value="Genomic_DNA"/>
</dbReference>
<feature type="compositionally biased region" description="Basic and acidic residues" evidence="1">
    <location>
        <begin position="1"/>
        <end position="17"/>
    </location>
</feature>
<evidence type="ECO:0000256" key="1">
    <source>
        <dbReference type="SAM" id="MobiDB-lite"/>
    </source>
</evidence>
<evidence type="ECO:0000313" key="3">
    <source>
        <dbReference type="Proteomes" id="UP001500655"/>
    </source>
</evidence>
<keyword evidence="3" id="KW-1185">Reference proteome</keyword>
<name>A0ABN2JYW0_9ACTN</name>
<sequence length="82" mass="8615">MFDVRDPRSLGARERAHSATGVRHNDAAGPPGPWRGPGAAGARATPDAAMAVFIDTQQIIWPPGAENRRPLAPPDNAPARLA</sequence>
<proteinExistence type="predicted"/>
<dbReference type="Proteomes" id="UP001500655">
    <property type="component" value="Unassembled WGS sequence"/>
</dbReference>
<accession>A0ABN2JYW0</accession>
<gene>
    <name evidence="2" type="ORF">GCM10009681_13650</name>
</gene>
<organism evidence="2 3">
    <name type="scientific">Luedemannella helvata</name>
    <dbReference type="NCBI Taxonomy" id="349315"/>
    <lineage>
        <taxon>Bacteria</taxon>
        <taxon>Bacillati</taxon>
        <taxon>Actinomycetota</taxon>
        <taxon>Actinomycetes</taxon>
        <taxon>Micromonosporales</taxon>
        <taxon>Micromonosporaceae</taxon>
        <taxon>Luedemannella</taxon>
    </lineage>
</organism>
<reference evidence="2 3" key="1">
    <citation type="journal article" date="2019" name="Int. J. Syst. Evol. Microbiol.">
        <title>The Global Catalogue of Microorganisms (GCM) 10K type strain sequencing project: providing services to taxonomists for standard genome sequencing and annotation.</title>
        <authorList>
            <consortium name="The Broad Institute Genomics Platform"/>
            <consortium name="The Broad Institute Genome Sequencing Center for Infectious Disease"/>
            <person name="Wu L."/>
            <person name="Ma J."/>
        </authorList>
    </citation>
    <scope>NUCLEOTIDE SEQUENCE [LARGE SCALE GENOMIC DNA]</scope>
    <source>
        <strain evidence="2 3">JCM 13249</strain>
    </source>
</reference>
<comment type="caution">
    <text evidence="2">The sequence shown here is derived from an EMBL/GenBank/DDBJ whole genome shotgun (WGS) entry which is preliminary data.</text>
</comment>
<feature type="region of interest" description="Disordered" evidence="1">
    <location>
        <begin position="1"/>
        <end position="43"/>
    </location>
</feature>
<feature type="region of interest" description="Disordered" evidence="1">
    <location>
        <begin position="61"/>
        <end position="82"/>
    </location>
</feature>
<evidence type="ECO:0000313" key="2">
    <source>
        <dbReference type="EMBL" id="GAA1744131.1"/>
    </source>
</evidence>
<protein>
    <submittedName>
        <fullName evidence="2">Uncharacterized protein</fullName>
    </submittedName>
</protein>